<evidence type="ECO:0000313" key="4">
    <source>
        <dbReference type="EMBL" id="WGS65303.1"/>
    </source>
</evidence>
<evidence type="ECO:0000256" key="1">
    <source>
        <dbReference type="ARBA" id="ARBA00006464"/>
    </source>
</evidence>
<gene>
    <name evidence="4" type="ORF">JRV97_01740</name>
</gene>
<protein>
    <submittedName>
        <fullName evidence="4">Sugar transferase</fullName>
    </submittedName>
</protein>
<keyword evidence="2" id="KW-0812">Transmembrane</keyword>
<dbReference type="PANTHER" id="PTHR30576:SF0">
    <property type="entry name" value="UNDECAPRENYL-PHOSPHATE N-ACETYLGALACTOSAMINYL 1-PHOSPHATE TRANSFERASE-RELATED"/>
    <property type="match status" value="1"/>
</dbReference>
<keyword evidence="4" id="KW-0808">Transferase</keyword>
<reference evidence="4 5" key="1">
    <citation type="submission" date="2021-02" db="EMBL/GenBank/DDBJ databases">
        <title>Characterization of Marinitoga sp. nov. str. BP5-C20A.</title>
        <authorList>
            <person name="Erauso G."/>
            <person name="Postec A."/>
        </authorList>
    </citation>
    <scope>NUCLEOTIDE SEQUENCE [LARGE SCALE GENOMIC DNA]</scope>
    <source>
        <strain evidence="4 5">BP5-C20A</strain>
    </source>
</reference>
<dbReference type="GO" id="GO:0016740">
    <property type="term" value="F:transferase activity"/>
    <property type="evidence" value="ECO:0007669"/>
    <property type="project" value="UniProtKB-KW"/>
</dbReference>
<dbReference type="Proteomes" id="UP001232493">
    <property type="component" value="Chromosome"/>
</dbReference>
<dbReference type="EMBL" id="CP069362">
    <property type="protein sequence ID" value="WGS65303.1"/>
    <property type="molecule type" value="Genomic_DNA"/>
</dbReference>
<keyword evidence="5" id="KW-1185">Reference proteome</keyword>
<dbReference type="Pfam" id="PF02397">
    <property type="entry name" value="Bac_transf"/>
    <property type="match status" value="1"/>
</dbReference>
<dbReference type="RefSeq" id="WP_280999678.1">
    <property type="nucleotide sequence ID" value="NZ_CP069362.1"/>
</dbReference>
<proteinExistence type="inferred from homology"/>
<feature type="transmembrane region" description="Helical" evidence="2">
    <location>
        <begin position="117"/>
        <end position="142"/>
    </location>
</feature>
<dbReference type="PANTHER" id="PTHR30576">
    <property type="entry name" value="COLANIC BIOSYNTHESIS UDP-GLUCOSE LIPID CARRIER TRANSFERASE"/>
    <property type="match status" value="1"/>
</dbReference>
<dbReference type="InterPro" id="IPR003362">
    <property type="entry name" value="Bact_transf"/>
</dbReference>
<keyword evidence="2" id="KW-0472">Membrane</keyword>
<name>A0ABY8PS06_9BACT</name>
<comment type="similarity">
    <text evidence="1">Belongs to the bacterial sugar transferase family.</text>
</comment>
<evidence type="ECO:0000259" key="3">
    <source>
        <dbReference type="Pfam" id="PF02397"/>
    </source>
</evidence>
<organism evidence="4 5">
    <name type="scientific">Marinitoga aeolica</name>
    <dbReference type="NCBI Taxonomy" id="2809031"/>
    <lineage>
        <taxon>Bacteria</taxon>
        <taxon>Thermotogati</taxon>
        <taxon>Thermotogota</taxon>
        <taxon>Thermotogae</taxon>
        <taxon>Petrotogales</taxon>
        <taxon>Petrotogaceae</taxon>
        <taxon>Marinitoga</taxon>
    </lineage>
</organism>
<keyword evidence="2" id="KW-1133">Transmembrane helix</keyword>
<evidence type="ECO:0000313" key="5">
    <source>
        <dbReference type="Proteomes" id="UP001232493"/>
    </source>
</evidence>
<feature type="domain" description="Bacterial sugar transferase" evidence="3">
    <location>
        <begin position="113"/>
        <end position="281"/>
    </location>
</feature>
<sequence length="286" mass="34178">MIKYLVIGRKEDFEDITNEIEKKAKGYIRFGDFLNPSPDVFLEKIKYHDRVLIADPDLEHYISKELENLKKNGIIIEILPELVEKYLQRIPLNVFKKFEYYYSEFFLKKDENRFFDVFLALISLILTSPLFLIISILNYLIIGKPIIFKQIRVGKNKKKFLMFKFRTIHNDNIHSFGKFLRKTRLDEIPQFINVLIGNMNFIGPRPEMISFHEMCEENIEFYNYRLYVNPGITGWAQVKFKYTTSLEDYKTKTEYDLYYVKNKSFLLDLKILLLTFLAIFKDNGSL</sequence>
<accession>A0ABY8PS06</accession>
<evidence type="ECO:0000256" key="2">
    <source>
        <dbReference type="SAM" id="Phobius"/>
    </source>
</evidence>